<evidence type="ECO:0000256" key="5">
    <source>
        <dbReference type="ARBA" id="ARBA00022840"/>
    </source>
</evidence>
<dbReference type="InterPro" id="IPR005522">
    <property type="entry name" value="IPK"/>
</dbReference>
<dbReference type="GO" id="GO:0005524">
    <property type="term" value="F:ATP binding"/>
    <property type="evidence" value="ECO:0007669"/>
    <property type="project" value="UniProtKB-KW"/>
</dbReference>
<dbReference type="Pfam" id="PF03770">
    <property type="entry name" value="IPK"/>
    <property type="match status" value="1"/>
</dbReference>
<keyword evidence="10" id="KW-1185">Reference proteome</keyword>
<evidence type="ECO:0000256" key="3">
    <source>
        <dbReference type="ARBA" id="ARBA00022741"/>
    </source>
</evidence>
<dbReference type="SUPFAM" id="SSF56104">
    <property type="entry name" value="SAICAR synthase-like"/>
    <property type="match status" value="1"/>
</dbReference>
<dbReference type="PANTHER" id="PTHR12400:SF51">
    <property type="entry name" value="INOSITOL POLYPHOSPHATE MULTIKINASE"/>
    <property type="match status" value="1"/>
</dbReference>
<gene>
    <name evidence="9" type="primary">Ipmk</name>
    <name evidence="9" type="ORF">Bhyg_03983</name>
</gene>
<evidence type="ECO:0000256" key="2">
    <source>
        <dbReference type="ARBA" id="ARBA00022679"/>
    </source>
</evidence>
<dbReference type="Gene3D" id="3.30.470.160">
    <property type="entry name" value="Inositol polyphosphate kinase"/>
    <property type="match status" value="1"/>
</dbReference>
<accession>A0A9Q0NEC3</accession>
<dbReference type="InterPro" id="IPR038286">
    <property type="entry name" value="IPK_sf"/>
</dbReference>
<keyword evidence="5" id="KW-0067">ATP-binding</keyword>
<dbReference type="GO" id="GO:0032958">
    <property type="term" value="P:inositol phosphate biosynthetic process"/>
    <property type="evidence" value="ECO:0007669"/>
    <property type="project" value="InterPro"/>
</dbReference>
<dbReference type="GO" id="GO:0051765">
    <property type="term" value="F:inositol tetrakisphosphate kinase activity"/>
    <property type="evidence" value="ECO:0007669"/>
    <property type="project" value="TreeGrafter"/>
</dbReference>
<sequence>MSINATKLDLPSGMEPLDNQVAGHTFQVGKGTLGIIKNKLDGSILKSSTKELCREREIKFYEQLKLENDVNSMLLKELVPEYRGTEMVVIDGKPIEFIKLVDVTHGMTEPCVIDIKIGKRTWDPMASQEKILVEEQKYKVCKERLGFCIPGFQVYDISNGRIKRYGKEYGKKLNETTVKDGLRIFLNSENGGMCRPLLMQLLTGMWKVQKWARLNKSLRIYCSSLLLAYDARRLRNVMLSNSKNNSSTSLNSSPTFQLKTPTSADKTGVFTWPNLPTENVQQVYKKVQRCHSEKNNYDEDLKSIKENYSFMLGNLIDGHEVKEWAFVKMIDFAHVFPAEADCTDSNYLFGIENLVKIFEDFLKECD</sequence>
<dbReference type="OrthoDB" id="5958943at2759"/>
<organism evidence="9 10">
    <name type="scientific">Pseudolycoriella hygida</name>
    <dbReference type="NCBI Taxonomy" id="35572"/>
    <lineage>
        <taxon>Eukaryota</taxon>
        <taxon>Metazoa</taxon>
        <taxon>Ecdysozoa</taxon>
        <taxon>Arthropoda</taxon>
        <taxon>Hexapoda</taxon>
        <taxon>Insecta</taxon>
        <taxon>Pterygota</taxon>
        <taxon>Neoptera</taxon>
        <taxon>Endopterygota</taxon>
        <taxon>Diptera</taxon>
        <taxon>Nematocera</taxon>
        <taxon>Sciaroidea</taxon>
        <taxon>Sciaridae</taxon>
        <taxon>Pseudolycoriella</taxon>
    </lineage>
</organism>
<keyword evidence="2 8" id="KW-0808">Transferase</keyword>
<name>A0A9Q0NEC3_9DIPT</name>
<evidence type="ECO:0000256" key="8">
    <source>
        <dbReference type="RuleBase" id="RU363090"/>
    </source>
</evidence>
<evidence type="ECO:0000256" key="7">
    <source>
        <dbReference type="ARBA" id="ARBA00036525"/>
    </source>
</evidence>
<evidence type="ECO:0000256" key="6">
    <source>
        <dbReference type="ARBA" id="ARBA00036164"/>
    </source>
</evidence>
<dbReference type="EMBL" id="WJQU01000001">
    <property type="protein sequence ID" value="KAJ6648752.1"/>
    <property type="molecule type" value="Genomic_DNA"/>
</dbReference>
<dbReference type="GO" id="GO:0005634">
    <property type="term" value="C:nucleus"/>
    <property type="evidence" value="ECO:0007669"/>
    <property type="project" value="TreeGrafter"/>
</dbReference>
<evidence type="ECO:0000256" key="1">
    <source>
        <dbReference type="ARBA" id="ARBA00007374"/>
    </source>
</evidence>
<comment type="caution">
    <text evidence="9">The sequence shown here is derived from an EMBL/GenBank/DDBJ whole genome shotgun (WGS) entry which is preliminary data.</text>
</comment>
<evidence type="ECO:0000313" key="9">
    <source>
        <dbReference type="EMBL" id="KAJ6648752.1"/>
    </source>
</evidence>
<comment type="catalytic activity">
    <reaction evidence="7">
        <text>1D-myo-inositol 1,3,4,6-tetrakisphosphate + ATP = 1D-myo-inositol 1,3,4,5,6-pentakisphosphate + ADP + H(+)</text>
        <dbReference type="Rhea" id="RHEA:12717"/>
        <dbReference type="ChEBI" id="CHEBI:15378"/>
        <dbReference type="ChEBI" id="CHEBI:30616"/>
        <dbReference type="ChEBI" id="CHEBI:57660"/>
        <dbReference type="ChEBI" id="CHEBI:57733"/>
        <dbReference type="ChEBI" id="CHEBI:456216"/>
        <dbReference type="EC" id="2.7.1.140"/>
    </reaction>
</comment>
<dbReference type="AlphaFoldDB" id="A0A9Q0NEC3"/>
<dbReference type="Proteomes" id="UP001151699">
    <property type="component" value="Chromosome A"/>
</dbReference>
<proteinExistence type="inferred from homology"/>
<evidence type="ECO:0000313" key="10">
    <source>
        <dbReference type="Proteomes" id="UP001151699"/>
    </source>
</evidence>
<comment type="similarity">
    <text evidence="1 8">Belongs to the inositol phosphokinase (IPK) family.</text>
</comment>
<dbReference type="GO" id="GO:0008440">
    <property type="term" value="F:inositol-1,4,5-trisphosphate 3-kinase activity"/>
    <property type="evidence" value="ECO:0007669"/>
    <property type="project" value="TreeGrafter"/>
</dbReference>
<dbReference type="PANTHER" id="PTHR12400">
    <property type="entry name" value="INOSITOL POLYPHOSPHATE KINASE"/>
    <property type="match status" value="1"/>
</dbReference>
<comment type="catalytic activity">
    <reaction evidence="6">
        <text>1D-myo-inositol 1,4,5-trisphosphate + 2 ATP = 1D-myo-inositol 1,3,4,5,6-pentakisphosphate + 2 ADP + 2 H(+)</text>
        <dbReference type="Rhea" id="RHEA:32359"/>
        <dbReference type="ChEBI" id="CHEBI:15378"/>
        <dbReference type="ChEBI" id="CHEBI:30616"/>
        <dbReference type="ChEBI" id="CHEBI:57733"/>
        <dbReference type="ChEBI" id="CHEBI:203600"/>
        <dbReference type="ChEBI" id="CHEBI:456216"/>
        <dbReference type="EC" id="2.7.1.151"/>
    </reaction>
</comment>
<dbReference type="GO" id="GO:0005737">
    <property type="term" value="C:cytoplasm"/>
    <property type="evidence" value="ECO:0007669"/>
    <property type="project" value="TreeGrafter"/>
</dbReference>
<reference evidence="9" key="1">
    <citation type="submission" date="2022-07" db="EMBL/GenBank/DDBJ databases">
        <authorList>
            <person name="Trinca V."/>
            <person name="Uliana J.V.C."/>
            <person name="Torres T.T."/>
            <person name="Ward R.J."/>
            <person name="Monesi N."/>
        </authorList>
    </citation>
    <scope>NUCLEOTIDE SEQUENCE</scope>
    <source>
        <strain evidence="9">HSMRA1968</strain>
        <tissue evidence="9">Whole embryos</tissue>
    </source>
</reference>
<keyword evidence="4 8" id="KW-0418">Kinase</keyword>
<evidence type="ECO:0000256" key="4">
    <source>
        <dbReference type="ARBA" id="ARBA00022777"/>
    </source>
</evidence>
<protein>
    <recommendedName>
        <fullName evidence="8">Kinase</fullName>
        <ecNumber evidence="8">2.7.-.-</ecNumber>
    </recommendedName>
</protein>
<dbReference type="EC" id="2.7.-.-" evidence="8"/>
<keyword evidence="3" id="KW-0547">Nucleotide-binding</keyword>